<dbReference type="Proteomes" id="UP001057291">
    <property type="component" value="Unassembled WGS sequence"/>
</dbReference>
<evidence type="ECO:0000256" key="1">
    <source>
        <dbReference type="SAM" id="MobiDB-lite"/>
    </source>
</evidence>
<dbReference type="EMBL" id="BOQE01000001">
    <property type="protein sequence ID" value="GIM48402.1"/>
    <property type="molecule type" value="Genomic_DNA"/>
</dbReference>
<comment type="caution">
    <text evidence="2">The sequence shown here is derived from an EMBL/GenBank/DDBJ whole genome shotgun (WGS) entry which is preliminary data.</text>
</comment>
<accession>A0AAV4LMW6</accession>
<feature type="compositionally biased region" description="Basic residues" evidence="1">
    <location>
        <begin position="57"/>
        <end position="68"/>
    </location>
</feature>
<sequence length="68" mass="7486">MEKPAAPRANVIDLMETLKMSIVRMKEKAEPSEAAMAATGTDVGTSVESSSAVPEKPRRRRRKTKNDK</sequence>
<gene>
    <name evidence="2" type="ORF">DNHGIG_39510</name>
</gene>
<proteinExistence type="predicted"/>
<evidence type="ECO:0000313" key="2">
    <source>
        <dbReference type="EMBL" id="GIM48402.1"/>
    </source>
</evidence>
<name>A0AAV4LMW6_9BACL</name>
<evidence type="ECO:0000313" key="3">
    <source>
        <dbReference type="Proteomes" id="UP001057291"/>
    </source>
</evidence>
<protein>
    <submittedName>
        <fullName evidence="2">Uncharacterized protein</fullName>
    </submittedName>
</protein>
<organism evidence="2 3">
    <name type="scientific">Collibacillus ludicampi</name>
    <dbReference type="NCBI Taxonomy" id="2771369"/>
    <lineage>
        <taxon>Bacteria</taxon>
        <taxon>Bacillati</taxon>
        <taxon>Bacillota</taxon>
        <taxon>Bacilli</taxon>
        <taxon>Bacillales</taxon>
        <taxon>Alicyclobacillaceae</taxon>
        <taxon>Collibacillus</taxon>
    </lineage>
</organism>
<feature type="compositionally biased region" description="Polar residues" evidence="1">
    <location>
        <begin position="42"/>
        <end position="52"/>
    </location>
</feature>
<keyword evidence="3" id="KW-1185">Reference proteome</keyword>
<reference evidence="2" key="1">
    <citation type="journal article" date="2023" name="Int. J. Syst. Evol. Microbiol.">
        <title>Collibacillus ludicampi gen. nov., sp. nov., a new soil bacterium of the family Alicyclobacillaceae.</title>
        <authorList>
            <person name="Jojima T."/>
            <person name="Ioku Y."/>
            <person name="Fukuta Y."/>
            <person name="Shirasaka N."/>
            <person name="Matsumura Y."/>
            <person name="Mori M."/>
        </authorList>
    </citation>
    <scope>NUCLEOTIDE SEQUENCE</scope>
    <source>
        <strain evidence="2">TP075</strain>
    </source>
</reference>
<feature type="region of interest" description="Disordered" evidence="1">
    <location>
        <begin position="29"/>
        <end position="68"/>
    </location>
</feature>
<dbReference type="AlphaFoldDB" id="A0AAV4LMW6"/>